<sequence>MLDSAQAGNGASTPRQSERTPTGAASLLVTSSANSSRTISGLAGLVTSWVCGKALTFAAISCLMDAVVMF</sequence>
<organism evidence="7 8">
    <name type="scientific">Mycobacterium tuberculosis</name>
    <dbReference type="NCBI Taxonomy" id="1773"/>
    <lineage>
        <taxon>Bacteria</taxon>
        <taxon>Bacillati</taxon>
        <taxon>Actinomycetota</taxon>
        <taxon>Actinomycetes</taxon>
        <taxon>Mycobacteriales</taxon>
        <taxon>Mycobacteriaceae</taxon>
        <taxon>Mycobacterium</taxon>
        <taxon>Mycobacterium tuberculosis complex</taxon>
    </lineage>
</organism>
<dbReference type="EMBL" id="CSBK01000902">
    <property type="protein sequence ID" value="COY07158.1"/>
    <property type="molecule type" value="Genomic_DNA"/>
</dbReference>
<name>A0A655FRT1_MYCTX</name>
<evidence type="ECO:0000313" key="9">
    <source>
        <dbReference type="Proteomes" id="UP000039217"/>
    </source>
</evidence>
<evidence type="ECO:0000313" key="12">
    <source>
        <dbReference type="Proteomes" id="UP000048289"/>
    </source>
</evidence>
<reference evidence="8 9" key="2">
    <citation type="submission" date="2015-03" db="EMBL/GenBank/DDBJ databases">
        <authorList>
            <consortium name="Pathogen Informatics"/>
        </authorList>
    </citation>
    <scope>NUCLEOTIDE SEQUENCE [LARGE SCALE GENOMIC DNA]</scope>
    <source>
        <strain evidence="3 13">Bir 185</strain>
        <strain evidence="4 9">D00501624</strain>
        <strain evidence="5 11">G09801536</strain>
        <strain evidence="2 12">G09901357</strain>
        <strain evidence="6 10">M09401471</strain>
        <strain evidence="8">N09902308</strain>
    </source>
</reference>
<evidence type="ECO:0000313" key="3">
    <source>
        <dbReference type="EMBL" id="CKR56199.1"/>
    </source>
</evidence>
<proteinExistence type="predicted"/>
<feature type="region of interest" description="Disordered" evidence="1">
    <location>
        <begin position="1"/>
        <end position="25"/>
    </location>
</feature>
<feature type="compositionally biased region" description="Polar residues" evidence="1">
    <location>
        <begin position="1"/>
        <end position="15"/>
    </location>
</feature>
<evidence type="ECO:0000313" key="13">
    <source>
        <dbReference type="Proteomes" id="UP000050164"/>
    </source>
</evidence>
<dbReference type="Proteomes" id="UP000039021">
    <property type="component" value="Unassembled WGS sequence"/>
</dbReference>
<evidence type="ECO:0000313" key="6">
    <source>
        <dbReference type="EMBL" id="COX36473.1"/>
    </source>
</evidence>
<gene>
    <name evidence="4" type="ORF">ERS007661_04554</name>
    <name evidence="5" type="ORF">ERS007679_03890</name>
    <name evidence="2" type="ORF">ERS007681_03920</name>
    <name evidence="6" type="ORF">ERS007720_04373</name>
    <name evidence="7" type="ORF">ERS007739_02083</name>
    <name evidence="3" type="ORF">ERS027659_01725</name>
</gene>
<dbReference type="Proteomes" id="UP000039217">
    <property type="component" value="Unassembled WGS sequence"/>
</dbReference>
<reference evidence="7" key="1">
    <citation type="submission" date="2015-03" db="EMBL/GenBank/DDBJ databases">
        <authorList>
            <consortium name="Pathogen Informatics"/>
            <person name="Murphy D."/>
        </authorList>
    </citation>
    <scope>NUCLEOTIDE SEQUENCE</scope>
    <source>
        <strain evidence="7">N09902308</strain>
    </source>
</reference>
<dbReference type="EMBL" id="CSAD01000813">
    <property type="protein sequence ID" value="COW45927.1"/>
    <property type="molecule type" value="Genomic_DNA"/>
</dbReference>
<dbReference type="EMBL" id="CNFT01000344">
    <property type="protein sequence ID" value="CKR56199.1"/>
    <property type="molecule type" value="Genomic_DNA"/>
</dbReference>
<evidence type="ECO:0000313" key="10">
    <source>
        <dbReference type="Proteomes" id="UP000044938"/>
    </source>
</evidence>
<accession>A0A655FRT1</accession>
<dbReference type="Proteomes" id="UP000048289">
    <property type="component" value="Unassembled WGS sequence"/>
</dbReference>
<dbReference type="EMBL" id="CSAJ01000912">
    <property type="protein sequence ID" value="COX36473.1"/>
    <property type="molecule type" value="Genomic_DNA"/>
</dbReference>
<evidence type="ECO:0000313" key="4">
    <source>
        <dbReference type="EMBL" id="CNX27217.1"/>
    </source>
</evidence>
<dbReference type="Proteomes" id="UP000044938">
    <property type="component" value="Unassembled WGS sequence"/>
</dbReference>
<evidence type="ECO:0000313" key="8">
    <source>
        <dbReference type="Proteomes" id="UP000039021"/>
    </source>
</evidence>
<dbReference type="EMBL" id="CQQC01002886">
    <property type="protein sequence ID" value="CNX27217.1"/>
    <property type="molecule type" value="Genomic_DNA"/>
</dbReference>
<dbReference type="Proteomes" id="UP000050164">
    <property type="component" value="Unassembled WGS sequence"/>
</dbReference>
<dbReference type="Proteomes" id="UP000045842">
    <property type="component" value="Unassembled WGS sequence"/>
</dbReference>
<dbReference type="AlphaFoldDB" id="A0A655FRT1"/>
<evidence type="ECO:0000313" key="5">
    <source>
        <dbReference type="EMBL" id="COW45927.1"/>
    </source>
</evidence>
<evidence type="ECO:0000313" key="11">
    <source>
        <dbReference type="Proteomes" id="UP000045842"/>
    </source>
</evidence>
<evidence type="ECO:0000256" key="1">
    <source>
        <dbReference type="SAM" id="MobiDB-lite"/>
    </source>
</evidence>
<dbReference type="EMBL" id="CFOE01000786">
    <property type="protein sequence ID" value="CFE45825.1"/>
    <property type="molecule type" value="Genomic_DNA"/>
</dbReference>
<evidence type="ECO:0000313" key="2">
    <source>
        <dbReference type="EMBL" id="CFE45825.1"/>
    </source>
</evidence>
<protein>
    <submittedName>
        <fullName evidence="7">Uncharacterized protein</fullName>
    </submittedName>
</protein>
<evidence type="ECO:0000313" key="7">
    <source>
        <dbReference type="EMBL" id="COY07158.1"/>
    </source>
</evidence>